<dbReference type="GO" id="GO:0003677">
    <property type="term" value="F:DNA binding"/>
    <property type="evidence" value="ECO:0007669"/>
    <property type="project" value="TreeGrafter"/>
</dbReference>
<keyword evidence="6" id="KW-1185">Reference proteome</keyword>
<reference evidence="5 6" key="1">
    <citation type="submission" date="2018-10" db="EMBL/GenBank/DDBJ databases">
        <title>Phylogenomics of Brevibacillus.</title>
        <authorList>
            <person name="Dunlap C."/>
        </authorList>
    </citation>
    <scope>NUCLEOTIDE SEQUENCE [LARGE SCALE GENOMIC DNA]</scope>
    <source>
        <strain evidence="5 6">JCM 15774</strain>
    </source>
</reference>
<dbReference type="RefSeq" id="WP_122925302.1">
    <property type="nucleotide sequence ID" value="NZ_RHHU01000012.1"/>
</dbReference>
<dbReference type="InterPro" id="IPR052511">
    <property type="entry name" value="ATP-dep_Helicase"/>
</dbReference>
<evidence type="ECO:0000259" key="4">
    <source>
        <dbReference type="PROSITE" id="PS51194"/>
    </source>
</evidence>
<organism evidence="5 6">
    <name type="scientific">Brevibacillus nitrificans</name>
    <dbReference type="NCBI Taxonomy" id="651560"/>
    <lineage>
        <taxon>Bacteria</taxon>
        <taxon>Bacillati</taxon>
        <taxon>Bacillota</taxon>
        <taxon>Bacilli</taxon>
        <taxon>Bacillales</taxon>
        <taxon>Paenibacillaceae</taxon>
        <taxon>Brevibacillus</taxon>
    </lineage>
</organism>
<accession>A0A3M8D503</accession>
<evidence type="ECO:0000313" key="6">
    <source>
        <dbReference type="Proteomes" id="UP000269573"/>
    </source>
</evidence>
<evidence type="ECO:0000259" key="3">
    <source>
        <dbReference type="PROSITE" id="PS51192"/>
    </source>
</evidence>
<dbReference type="InterPro" id="IPR011545">
    <property type="entry name" value="DEAD/DEAH_box_helicase_dom"/>
</dbReference>
<keyword evidence="5" id="KW-0378">Hydrolase</keyword>
<dbReference type="AlphaFoldDB" id="A0A3M8D503"/>
<gene>
    <name evidence="5" type="ORF">EDM59_20395</name>
</gene>
<keyword evidence="1" id="KW-0547">Nucleotide-binding</keyword>
<dbReference type="Pfam" id="PF00270">
    <property type="entry name" value="DEAD"/>
    <property type="match status" value="1"/>
</dbReference>
<evidence type="ECO:0000313" key="5">
    <source>
        <dbReference type="EMBL" id="RNB82517.1"/>
    </source>
</evidence>
<dbReference type="GO" id="GO:0004386">
    <property type="term" value="F:helicase activity"/>
    <property type="evidence" value="ECO:0007669"/>
    <property type="project" value="UniProtKB-KW"/>
</dbReference>
<dbReference type="SMART" id="SM00487">
    <property type="entry name" value="DEXDc"/>
    <property type="match status" value="1"/>
</dbReference>
<dbReference type="InterPro" id="IPR027417">
    <property type="entry name" value="P-loop_NTPase"/>
</dbReference>
<dbReference type="InterPro" id="IPR001650">
    <property type="entry name" value="Helicase_C-like"/>
</dbReference>
<dbReference type="SMART" id="SM00490">
    <property type="entry name" value="HELICc"/>
    <property type="match status" value="1"/>
</dbReference>
<dbReference type="InterPro" id="IPR014001">
    <property type="entry name" value="Helicase_ATP-bd"/>
</dbReference>
<dbReference type="SUPFAM" id="SSF52540">
    <property type="entry name" value="P-loop containing nucleoside triphosphate hydrolases"/>
    <property type="match status" value="1"/>
</dbReference>
<dbReference type="PANTHER" id="PTHR47962:SF5">
    <property type="entry name" value="ATP-DEPENDENT HELICASE LHR-RELATED"/>
    <property type="match status" value="1"/>
</dbReference>
<protein>
    <submittedName>
        <fullName evidence="5">DEAD/DEAH box helicase</fullName>
    </submittedName>
</protein>
<evidence type="ECO:0000256" key="2">
    <source>
        <dbReference type="ARBA" id="ARBA00022840"/>
    </source>
</evidence>
<evidence type="ECO:0000256" key="1">
    <source>
        <dbReference type="ARBA" id="ARBA00022741"/>
    </source>
</evidence>
<keyword evidence="5" id="KW-0347">Helicase</keyword>
<dbReference type="PANTHER" id="PTHR47962">
    <property type="entry name" value="ATP-DEPENDENT HELICASE LHR-RELATED-RELATED"/>
    <property type="match status" value="1"/>
</dbReference>
<dbReference type="PROSITE" id="PS51192">
    <property type="entry name" value="HELICASE_ATP_BIND_1"/>
    <property type="match status" value="1"/>
</dbReference>
<dbReference type="Gene3D" id="3.40.50.300">
    <property type="entry name" value="P-loop containing nucleotide triphosphate hydrolases"/>
    <property type="match status" value="2"/>
</dbReference>
<name>A0A3M8D503_9BACL</name>
<dbReference type="EMBL" id="RHHU01000012">
    <property type="protein sequence ID" value="RNB82517.1"/>
    <property type="molecule type" value="Genomic_DNA"/>
</dbReference>
<dbReference type="PROSITE" id="PS51194">
    <property type="entry name" value="HELICASE_CTER"/>
    <property type="match status" value="1"/>
</dbReference>
<dbReference type="GO" id="GO:0016887">
    <property type="term" value="F:ATP hydrolysis activity"/>
    <property type="evidence" value="ECO:0007669"/>
    <property type="project" value="TreeGrafter"/>
</dbReference>
<sequence>MEPNQRQIDYDLARQLTGTWPAFFEHFGRLTQVQREAIPSILDGNDVLICSATASGKTEAACAPVLERQLHRPGIWTVLYVSPTRALVNDLFARLEVPAARLQLRLQRRTGEYRSTSEAIPHILITTPESLDSMLARGKRKKTDDHLLAYVRTVILDEIHLLHGTARGEQTKWLLERLHRLRRQAKKQGWTADDRMQIIGLSATVSDPGELLDAYMPNGKVLKIPGKREIERIEFGEDAGASIYERLPAYIMSLGRPEKIIVFCNARKRVDELAYAFDAPLRDKGYRVFAHHGSLSKTWREQVESRAKKEDRMVLFATSTLEIGIDIGDLDVVFLDGPPPDVSAFLQRVGRSNRRSQQTRVVLCADSERDMLIQEAMLQAARDGYLGEDAGGSHFAVWRQQIASYIYQSPKNVRSRKMFYQLFQQVAEPREIDQLLQVLIAQEELVETPNGIGLGPYWLERASSGEIHSNIETAAGQTVVNERTGEKIAKGVRLLSGNEVFTGGQTFRVTSQTDYTLEVAAVKKSGSLPSQWQYVSGPAIRNTMHPMLVRRYLGIPERIWPVVEVGDELYIFHLGGIQMALVMELAEKSQGVDKRAFYPTPYYVRIPAASGQRKPKWLAFASFDRILLIAAEQLDLIESRLGRPYANKVLPEEMRIKEVMGWLQVDRSLEWITKSVWETSGDSLSTSLSHFLS</sequence>
<feature type="domain" description="Helicase C-terminal" evidence="4">
    <location>
        <begin position="246"/>
        <end position="403"/>
    </location>
</feature>
<dbReference type="Pfam" id="PF00271">
    <property type="entry name" value="Helicase_C"/>
    <property type="match status" value="1"/>
</dbReference>
<dbReference type="GO" id="GO:0005524">
    <property type="term" value="F:ATP binding"/>
    <property type="evidence" value="ECO:0007669"/>
    <property type="project" value="UniProtKB-KW"/>
</dbReference>
<dbReference type="Proteomes" id="UP000269573">
    <property type="component" value="Unassembled WGS sequence"/>
</dbReference>
<proteinExistence type="predicted"/>
<keyword evidence="2" id="KW-0067">ATP-binding</keyword>
<comment type="caution">
    <text evidence="5">The sequence shown here is derived from an EMBL/GenBank/DDBJ whole genome shotgun (WGS) entry which is preliminary data.</text>
</comment>
<feature type="domain" description="Helicase ATP-binding" evidence="3">
    <location>
        <begin position="38"/>
        <end position="223"/>
    </location>
</feature>